<accession>A0AAV3T4U4</accession>
<dbReference type="InterPro" id="IPR018076">
    <property type="entry name" value="T2SS_GspF_dom"/>
</dbReference>
<keyword evidence="5 6" id="KW-0472">Membrane</keyword>
<sequence length="636" mass="67397">MSSPTAVETGAERSFTGSGPGAVLDRALYALFGRHADAERHDADRRFYRGTDVRASFGVYLSRVYALSWLVFVGTLAATLALALAIAPIAPEGTASPSADAVNADGNAGGIPYVAIGAALAAAVGSKRGTIWFGGRYLRWVADARRTEIERTLPGAVRYLRVLSTGNDDRRAMLRKVAANGDAYGQTAVAFRKALNKATLTGSLNRGLRIVARDTPSRDALSPFLLKFREHAEQGGDELTSYLRMESRMLSHRQARARNRAESFLELLAELFIVLLVLPSLLVIVVTVLSVLSPGLSRPIGTPLGTFTGREFVVYGSVGFVLSTGLIAAWLVERLRPPDHSEPVYRRPTGALATLATAARNPASAVVVAVPFAVAVGLALASAGPKPIDVVLLSYAAFAVPVGAVAVRRARINDAKDREIKDFVHAVSGHVRLGRPFSEAVERVAGDVDLGALQADIEDLAFNVNLTTTDGDLRASALERFVDRVGTPLAGQTIGLVTGALDAGGDSEDIFETLQTEVGRLHHEKKALRSAMLVYVTVGWTTALLVIGIVVAVDAYVIDGFSQLSAVSGSTAGVALNPTGVDPARERYRFYVVTQATMLSCGWFAGTASRGRYEALLHSGALVLVAYAVFTVVGVA</sequence>
<evidence type="ECO:0000256" key="4">
    <source>
        <dbReference type="ARBA" id="ARBA00022989"/>
    </source>
</evidence>
<feature type="transmembrane region" description="Helical" evidence="6">
    <location>
        <begin position="110"/>
        <end position="126"/>
    </location>
</feature>
<keyword evidence="9" id="KW-1185">Reference proteome</keyword>
<dbReference type="Pfam" id="PF00482">
    <property type="entry name" value="T2SSF"/>
    <property type="match status" value="1"/>
</dbReference>
<keyword evidence="4 6" id="KW-1133">Transmembrane helix</keyword>
<name>A0AAV3T4U4_9EURY</name>
<evidence type="ECO:0000256" key="6">
    <source>
        <dbReference type="SAM" id="Phobius"/>
    </source>
</evidence>
<reference evidence="8 9" key="1">
    <citation type="journal article" date="2019" name="Int. J. Syst. Evol. Microbiol.">
        <title>The Global Catalogue of Microorganisms (GCM) 10K type strain sequencing project: providing services to taxonomists for standard genome sequencing and annotation.</title>
        <authorList>
            <consortium name="The Broad Institute Genomics Platform"/>
            <consortium name="The Broad Institute Genome Sequencing Center for Infectious Disease"/>
            <person name="Wu L."/>
            <person name="Ma J."/>
        </authorList>
    </citation>
    <scope>NUCLEOTIDE SEQUENCE [LARGE SCALE GENOMIC DNA]</scope>
    <source>
        <strain evidence="8 9">JCM 16328</strain>
    </source>
</reference>
<dbReference type="AlphaFoldDB" id="A0AAV3T4U4"/>
<feature type="transmembrane region" description="Helical" evidence="6">
    <location>
        <begin position="365"/>
        <end position="384"/>
    </location>
</feature>
<evidence type="ECO:0000256" key="1">
    <source>
        <dbReference type="ARBA" id="ARBA00004651"/>
    </source>
</evidence>
<dbReference type="EMBL" id="BAAADV010000001">
    <property type="protein sequence ID" value="GAA0663103.1"/>
    <property type="molecule type" value="Genomic_DNA"/>
</dbReference>
<keyword evidence="3 6" id="KW-0812">Transmembrane</keyword>
<comment type="subcellular location">
    <subcellularLocation>
        <location evidence="1">Cell membrane</location>
        <topology evidence="1">Multi-pass membrane protein</topology>
    </subcellularLocation>
</comment>
<dbReference type="Proteomes" id="UP001500420">
    <property type="component" value="Unassembled WGS sequence"/>
</dbReference>
<dbReference type="RefSeq" id="WP_343772227.1">
    <property type="nucleotide sequence ID" value="NZ_BAAADV010000001.1"/>
</dbReference>
<keyword evidence="2" id="KW-1003">Cell membrane</keyword>
<evidence type="ECO:0000256" key="2">
    <source>
        <dbReference type="ARBA" id="ARBA00022475"/>
    </source>
</evidence>
<dbReference type="InterPro" id="IPR056569">
    <property type="entry name" value="ArlJ-like"/>
</dbReference>
<feature type="transmembrane region" description="Helical" evidence="6">
    <location>
        <begin position="267"/>
        <end position="292"/>
    </location>
</feature>
<dbReference type="PANTHER" id="PTHR35402">
    <property type="entry name" value="INTEGRAL MEMBRANE PROTEIN-RELATED"/>
    <property type="match status" value="1"/>
</dbReference>
<evidence type="ECO:0000256" key="3">
    <source>
        <dbReference type="ARBA" id="ARBA00022692"/>
    </source>
</evidence>
<feature type="transmembrane region" description="Helical" evidence="6">
    <location>
        <begin position="532"/>
        <end position="558"/>
    </location>
</feature>
<proteinExistence type="predicted"/>
<feature type="transmembrane region" description="Helical" evidence="6">
    <location>
        <begin position="390"/>
        <end position="407"/>
    </location>
</feature>
<comment type="caution">
    <text evidence="8">The sequence shown here is derived from an EMBL/GenBank/DDBJ whole genome shotgun (WGS) entry which is preliminary data.</text>
</comment>
<evidence type="ECO:0000313" key="9">
    <source>
        <dbReference type="Proteomes" id="UP001500420"/>
    </source>
</evidence>
<evidence type="ECO:0000313" key="8">
    <source>
        <dbReference type="EMBL" id="GAA0663103.1"/>
    </source>
</evidence>
<evidence type="ECO:0000256" key="5">
    <source>
        <dbReference type="ARBA" id="ARBA00023136"/>
    </source>
</evidence>
<feature type="transmembrane region" description="Helical" evidence="6">
    <location>
        <begin position="64"/>
        <end position="90"/>
    </location>
</feature>
<organism evidence="8 9">
    <name type="scientific">Natronoarchaeum mannanilyticum</name>
    <dbReference type="NCBI Taxonomy" id="926360"/>
    <lineage>
        <taxon>Archaea</taxon>
        <taxon>Methanobacteriati</taxon>
        <taxon>Methanobacteriota</taxon>
        <taxon>Stenosarchaea group</taxon>
        <taxon>Halobacteria</taxon>
        <taxon>Halobacteriales</taxon>
        <taxon>Natronoarchaeaceae</taxon>
    </lineage>
</organism>
<dbReference type="GO" id="GO:0005886">
    <property type="term" value="C:plasma membrane"/>
    <property type="evidence" value="ECO:0007669"/>
    <property type="project" value="UniProtKB-SubCell"/>
</dbReference>
<evidence type="ECO:0000259" key="7">
    <source>
        <dbReference type="Pfam" id="PF00482"/>
    </source>
</evidence>
<feature type="transmembrane region" description="Helical" evidence="6">
    <location>
        <begin position="312"/>
        <end position="332"/>
    </location>
</feature>
<feature type="transmembrane region" description="Helical" evidence="6">
    <location>
        <begin position="615"/>
        <end position="635"/>
    </location>
</feature>
<feature type="domain" description="Type II secretion system protein GspF" evidence="7">
    <location>
        <begin position="158"/>
        <end position="286"/>
    </location>
</feature>
<gene>
    <name evidence="8" type="ORF">GCM10009020_04620</name>
</gene>
<protein>
    <recommendedName>
        <fullName evidence="7">Type II secretion system protein GspF domain-containing protein</fullName>
    </recommendedName>
</protein>